<protein>
    <submittedName>
        <fullName evidence="2">Uncharacterized protein</fullName>
    </submittedName>
</protein>
<evidence type="ECO:0000313" key="2">
    <source>
        <dbReference type="EMBL" id="KAK3781286.1"/>
    </source>
</evidence>
<reference evidence="2" key="1">
    <citation type="journal article" date="2023" name="G3 (Bethesda)">
        <title>A reference genome for the long-term kleptoplast-retaining sea slug Elysia crispata morphotype clarki.</title>
        <authorList>
            <person name="Eastman K.E."/>
            <person name="Pendleton A.L."/>
            <person name="Shaikh M.A."/>
            <person name="Suttiyut T."/>
            <person name="Ogas R."/>
            <person name="Tomko P."/>
            <person name="Gavelis G."/>
            <person name="Widhalm J.R."/>
            <person name="Wisecaver J.H."/>
        </authorList>
    </citation>
    <scope>NUCLEOTIDE SEQUENCE</scope>
    <source>
        <strain evidence="2">ECLA1</strain>
    </source>
</reference>
<comment type="caution">
    <text evidence="2">The sequence shown here is derived from an EMBL/GenBank/DDBJ whole genome shotgun (WGS) entry which is preliminary data.</text>
</comment>
<keyword evidence="3" id="KW-1185">Reference proteome</keyword>
<organism evidence="2 3">
    <name type="scientific">Elysia crispata</name>
    <name type="common">lettuce slug</name>
    <dbReference type="NCBI Taxonomy" id="231223"/>
    <lineage>
        <taxon>Eukaryota</taxon>
        <taxon>Metazoa</taxon>
        <taxon>Spiralia</taxon>
        <taxon>Lophotrochozoa</taxon>
        <taxon>Mollusca</taxon>
        <taxon>Gastropoda</taxon>
        <taxon>Heterobranchia</taxon>
        <taxon>Euthyneura</taxon>
        <taxon>Panpulmonata</taxon>
        <taxon>Sacoglossa</taxon>
        <taxon>Placobranchoidea</taxon>
        <taxon>Plakobranchidae</taxon>
        <taxon>Elysia</taxon>
    </lineage>
</organism>
<sequence>MRGVRLEKRRKSMGQVWGVWDKSGEYGTSLGSMGQVWGVWDKSGEYGASLGRLETDVNKQEPIRADRQTDIHTNIRQRDEQRGTPSRHHPDSATLAGYTS</sequence>
<dbReference type="EMBL" id="JAWDGP010002636">
    <property type="protein sequence ID" value="KAK3781286.1"/>
    <property type="molecule type" value="Genomic_DNA"/>
</dbReference>
<evidence type="ECO:0000256" key="1">
    <source>
        <dbReference type="SAM" id="MobiDB-lite"/>
    </source>
</evidence>
<feature type="compositionally biased region" description="Basic and acidic residues" evidence="1">
    <location>
        <begin position="59"/>
        <end position="70"/>
    </location>
</feature>
<dbReference type="Proteomes" id="UP001283361">
    <property type="component" value="Unassembled WGS sequence"/>
</dbReference>
<proteinExistence type="predicted"/>
<dbReference type="AlphaFoldDB" id="A0AAE1A6E1"/>
<name>A0AAE1A6E1_9GAST</name>
<accession>A0AAE1A6E1</accession>
<feature type="region of interest" description="Disordered" evidence="1">
    <location>
        <begin position="59"/>
        <end position="100"/>
    </location>
</feature>
<gene>
    <name evidence="2" type="ORF">RRG08_005379</name>
</gene>
<evidence type="ECO:0000313" key="3">
    <source>
        <dbReference type="Proteomes" id="UP001283361"/>
    </source>
</evidence>